<organism evidence="1">
    <name type="scientific">marine sediment metagenome</name>
    <dbReference type="NCBI Taxonomy" id="412755"/>
    <lineage>
        <taxon>unclassified sequences</taxon>
        <taxon>metagenomes</taxon>
        <taxon>ecological metagenomes</taxon>
    </lineage>
</organism>
<dbReference type="EMBL" id="BARS01055459">
    <property type="protein sequence ID" value="GAG45890.1"/>
    <property type="molecule type" value="Genomic_DNA"/>
</dbReference>
<evidence type="ECO:0000313" key="1">
    <source>
        <dbReference type="EMBL" id="GAG45890.1"/>
    </source>
</evidence>
<name>X0XRK3_9ZZZZ</name>
<accession>X0XRK3</accession>
<comment type="caution">
    <text evidence="1">The sequence shown here is derived from an EMBL/GenBank/DDBJ whole genome shotgun (WGS) entry which is preliminary data.</text>
</comment>
<dbReference type="AlphaFoldDB" id="X0XRK3"/>
<protein>
    <submittedName>
        <fullName evidence="1">Uncharacterized protein</fullName>
    </submittedName>
</protein>
<reference evidence="1" key="1">
    <citation type="journal article" date="2014" name="Front. Microbiol.">
        <title>High frequency of phylogenetically diverse reductive dehalogenase-homologous genes in deep subseafloor sedimentary metagenomes.</title>
        <authorList>
            <person name="Kawai M."/>
            <person name="Futagami T."/>
            <person name="Toyoda A."/>
            <person name="Takaki Y."/>
            <person name="Nishi S."/>
            <person name="Hori S."/>
            <person name="Arai W."/>
            <person name="Tsubouchi T."/>
            <person name="Morono Y."/>
            <person name="Uchiyama I."/>
            <person name="Ito T."/>
            <person name="Fujiyama A."/>
            <person name="Inagaki F."/>
            <person name="Takami H."/>
        </authorList>
    </citation>
    <scope>NUCLEOTIDE SEQUENCE</scope>
    <source>
        <strain evidence="1">Expedition CK06-06</strain>
    </source>
</reference>
<proteinExistence type="predicted"/>
<sequence>GTEPMKWNLDTRSDGHDEEYLEGTEEEVMSDVMHHHDLDEWPAHWTLERADLLSPDQQQAGKFILFLTRMIHNAGG</sequence>
<feature type="non-terminal residue" evidence="1">
    <location>
        <position position="1"/>
    </location>
</feature>
<gene>
    <name evidence="1" type="ORF">S01H1_81882</name>
</gene>